<feature type="non-terminal residue" evidence="1">
    <location>
        <position position="120"/>
    </location>
</feature>
<sequence length="120" mass="13524">VAVTTSIMWHPQDENRFKMLGVVTGEAYEEDMDNEHGLNNENVDLDMELGLNQERAHISATDPYTTSSFQDNGLLKQLETNVAELSQHIQAIVPEVSDLKESLYKQTKTSKAILSMLKML</sequence>
<gene>
    <name evidence="1" type="ORF">MKW98_030902</name>
</gene>
<comment type="caution">
    <text evidence="1">The sequence shown here is derived from an EMBL/GenBank/DDBJ whole genome shotgun (WGS) entry which is preliminary data.</text>
</comment>
<feature type="non-terminal residue" evidence="1">
    <location>
        <position position="1"/>
    </location>
</feature>
<organism evidence="1 2">
    <name type="scientific">Papaver atlanticum</name>
    <dbReference type="NCBI Taxonomy" id="357466"/>
    <lineage>
        <taxon>Eukaryota</taxon>
        <taxon>Viridiplantae</taxon>
        <taxon>Streptophyta</taxon>
        <taxon>Embryophyta</taxon>
        <taxon>Tracheophyta</taxon>
        <taxon>Spermatophyta</taxon>
        <taxon>Magnoliopsida</taxon>
        <taxon>Ranunculales</taxon>
        <taxon>Papaveraceae</taxon>
        <taxon>Papaveroideae</taxon>
        <taxon>Papaver</taxon>
    </lineage>
</organism>
<keyword evidence="2" id="KW-1185">Reference proteome</keyword>
<name>A0AAD4S8X2_9MAGN</name>
<evidence type="ECO:0000313" key="2">
    <source>
        <dbReference type="Proteomes" id="UP001202328"/>
    </source>
</evidence>
<protein>
    <submittedName>
        <fullName evidence="1">Uncharacterized protein</fullName>
    </submittedName>
</protein>
<proteinExistence type="predicted"/>
<accession>A0AAD4S8X2</accession>
<dbReference type="EMBL" id="JAJJMB010013238">
    <property type="protein sequence ID" value="KAI3869721.1"/>
    <property type="molecule type" value="Genomic_DNA"/>
</dbReference>
<reference evidence="1" key="1">
    <citation type="submission" date="2022-04" db="EMBL/GenBank/DDBJ databases">
        <title>A functionally conserved STORR gene fusion in Papaver species that diverged 16.8 million years ago.</title>
        <authorList>
            <person name="Catania T."/>
        </authorList>
    </citation>
    <scope>NUCLEOTIDE SEQUENCE</scope>
    <source>
        <strain evidence="1">S-188037</strain>
    </source>
</reference>
<dbReference type="Proteomes" id="UP001202328">
    <property type="component" value="Unassembled WGS sequence"/>
</dbReference>
<evidence type="ECO:0000313" key="1">
    <source>
        <dbReference type="EMBL" id="KAI3869721.1"/>
    </source>
</evidence>
<dbReference type="AlphaFoldDB" id="A0AAD4S8X2"/>